<dbReference type="CDD" id="cd00086">
    <property type="entry name" value="homeodomain"/>
    <property type="match status" value="1"/>
</dbReference>
<reference evidence="10" key="1">
    <citation type="journal article" date="2018" name="Gigascience">
        <title>Genome assembly of the Pink Ipe (Handroanthus impetiginosus, Bignoniaceae), a highly valued, ecologically keystone Neotropical timber forest tree.</title>
        <authorList>
            <person name="Silva-Junior O.B."/>
            <person name="Grattapaglia D."/>
            <person name="Novaes E."/>
            <person name="Collevatti R.G."/>
        </authorList>
    </citation>
    <scope>NUCLEOTIDE SEQUENCE [LARGE SCALE GENOMIC DNA]</scope>
    <source>
        <strain evidence="10">cv. UFG-1</strain>
    </source>
</reference>
<dbReference type="GO" id="GO:0005634">
    <property type="term" value="C:nucleus"/>
    <property type="evidence" value="ECO:0007669"/>
    <property type="project" value="UniProtKB-SubCell"/>
</dbReference>
<keyword evidence="2 7" id="KW-0805">Transcription regulation</keyword>
<dbReference type="GO" id="GO:0000981">
    <property type="term" value="F:DNA-binding transcription factor activity, RNA polymerase II-specific"/>
    <property type="evidence" value="ECO:0007669"/>
    <property type="project" value="UniProtKB-UniRule"/>
</dbReference>
<dbReference type="Gene3D" id="1.10.10.60">
    <property type="entry name" value="Homeodomain-like"/>
    <property type="match status" value="1"/>
</dbReference>
<dbReference type="Pfam" id="PF00046">
    <property type="entry name" value="Homeodomain"/>
    <property type="match status" value="1"/>
</dbReference>
<dbReference type="InterPro" id="IPR009057">
    <property type="entry name" value="Homeodomain-like_sf"/>
</dbReference>
<dbReference type="GO" id="GO:0043565">
    <property type="term" value="F:sequence-specific DNA binding"/>
    <property type="evidence" value="ECO:0007669"/>
    <property type="project" value="TreeGrafter"/>
</dbReference>
<dbReference type="SMART" id="SM00389">
    <property type="entry name" value="HOX"/>
    <property type="match status" value="1"/>
</dbReference>
<feature type="domain" description="Homeobox" evidence="8">
    <location>
        <begin position="1"/>
        <end position="56"/>
    </location>
</feature>
<keyword evidence="5 6" id="KW-0371">Homeobox</keyword>
<dbReference type="EMBL" id="NKXS01000220">
    <property type="protein sequence ID" value="PIN25542.1"/>
    <property type="molecule type" value="Genomic_DNA"/>
</dbReference>
<keyword evidence="5 6" id="KW-0539">Nucleus</keyword>
<dbReference type="InterPro" id="IPR001356">
    <property type="entry name" value="HD"/>
</dbReference>
<evidence type="ECO:0000313" key="10">
    <source>
        <dbReference type="Proteomes" id="UP000231279"/>
    </source>
</evidence>
<gene>
    <name evidence="9" type="ORF">CDL12_01735</name>
</gene>
<evidence type="ECO:0000256" key="5">
    <source>
        <dbReference type="PROSITE-ProRule" id="PRU00108"/>
    </source>
</evidence>
<organism evidence="9 10">
    <name type="scientific">Handroanthus impetiginosus</name>
    <dbReference type="NCBI Taxonomy" id="429701"/>
    <lineage>
        <taxon>Eukaryota</taxon>
        <taxon>Viridiplantae</taxon>
        <taxon>Streptophyta</taxon>
        <taxon>Embryophyta</taxon>
        <taxon>Tracheophyta</taxon>
        <taxon>Spermatophyta</taxon>
        <taxon>Magnoliopsida</taxon>
        <taxon>eudicotyledons</taxon>
        <taxon>Gunneridae</taxon>
        <taxon>Pentapetalae</taxon>
        <taxon>asterids</taxon>
        <taxon>lamiids</taxon>
        <taxon>Lamiales</taxon>
        <taxon>Bignoniaceae</taxon>
        <taxon>Crescentiina</taxon>
        <taxon>Tabebuia alliance</taxon>
        <taxon>Handroanthus</taxon>
    </lineage>
</organism>
<dbReference type="Proteomes" id="UP000231279">
    <property type="component" value="Unassembled WGS sequence"/>
</dbReference>
<sequence>MAKRFENHQMEVLKAAFGESENLTKEKKNELVAATGLAVEQIARWFSHRRARKRPREATEELELEYSALKQAIKPNRGDEAELKRELLGSKIGKPNYRMKTGV</sequence>
<evidence type="ECO:0000256" key="2">
    <source>
        <dbReference type="ARBA" id="ARBA00023015"/>
    </source>
</evidence>
<dbReference type="PANTHER" id="PTHR24326:SF606">
    <property type="entry name" value="HOMEOBOX-LEUCINE ZIPPER PROTEIN ATHB-54"/>
    <property type="match status" value="1"/>
</dbReference>
<dbReference type="PROSITE" id="PS50071">
    <property type="entry name" value="HOMEOBOX_2"/>
    <property type="match status" value="1"/>
</dbReference>
<proteinExistence type="inferred from homology"/>
<evidence type="ECO:0000256" key="6">
    <source>
        <dbReference type="RuleBase" id="RU000682"/>
    </source>
</evidence>
<evidence type="ECO:0000256" key="7">
    <source>
        <dbReference type="RuleBase" id="RU369038"/>
    </source>
</evidence>
<keyword evidence="3 7" id="KW-0804">Transcription</keyword>
<evidence type="ECO:0000256" key="4">
    <source>
        <dbReference type="ARBA" id="ARBA00025748"/>
    </source>
</evidence>
<dbReference type="AlphaFoldDB" id="A0A2G9I723"/>
<evidence type="ECO:0000259" key="8">
    <source>
        <dbReference type="PROSITE" id="PS50071"/>
    </source>
</evidence>
<evidence type="ECO:0000256" key="1">
    <source>
        <dbReference type="ARBA" id="ARBA00004123"/>
    </source>
</evidence>
<comment type="caution">
    <text evidence="9">The sequence shown here is derived from an EMBL/GenBank/DDBJ whole genome shotgun (WGS) entry which is preliminary data.</text>
</comment>
<evidence type="ECO:0000313" key="9">
    <source>
        <dbReference type="EMBL" id="PIN25542.1"/>
    </source>
</evidence>
<comment type="function">
    <text evidence="7">Transcription factor.</text>
</comment>
<keyword evidence="5 6" id="KW-0238">DNA-binding</keyword>
<dbReference type="OrthoDB" id="905603at2759"/>
<dbReference type="InterPro" id="IPR045224">
    <property type="entry name" value="HDZip_class_I_plant"/>
</dbReference>
<dbReference type="SUPFAM" id="SSF46689">
    <property type="entry name" value="Homeodomain-like"/>
    <property type="match status" value="1"/>
</dbReference>
<dbReference type="PANTHER" id="PTHR24326">
    <property type="entry name" value="HOMEOBOX-LEUCINE ZIPPER PROTEIN"/>
    <property type="match status" value="1"/>
</dbReference>
<dbReference type="GO" id="GO:0045893">
    <property type="term" value="P:positive regulation of DNA-templated transcription"/>
    <property type="evidence" value="ECO:0007669"/>
    <property type="project" value="TreeGrafter"/>
</dbReference>
<comment type="similarity">
    <text evidence="4 7">Belongs to the HD-ZIP homeobox family. Class I subfamily.</text>
</comment>
<protein>
    <recommendedName>
        <fullName evidence="7">Homeobox-leucine zipper protein</fullName>
    </recommendedName>
    <alternativeName>
        <fullName evidence="7">HD-ZIP protein</fullName>
    </alternativeName>
    <alternativeName>
        <fullName evidence="7">Homeodomain transcription factor</fullName>
    </alternativeName>
</protein>
<accession>A0A2G9I723</accession>
<feature type="DNA-binding region" description="Homeobox" evidence="5">
    <location>
        <begin position="3"/>
        <end position="57"/>
    </location>
</feature>
<comment type="subcellular location">
    <subcellularLocation>
        <location evidence="1 5 6">Nucleus</location>
    </subcellularLocation>
</comment>
<name>A0A2G9I723_9LAMI</name>
<keyword evidence="10" id="KW-1185">Reference proteome</keyword>
<evidence type="ECO:0000256" key="3">
    <source>
        <dbReference type="ARBA" id="ARBA00023163"/>
    </source>
</evidence>